<dbReference type="InterPro" id="IPR020846">
    <property type="entry name" value="MFS_dom"/>
</dbReference>
<evidence type="ECO:0000256" key="3">
    <source>
        <dbReference type="ARBA" id="ARBA00022475"/>
    </source>
</evidence>
<gene>
    <name evidence="9" type="ORF">ABW02_04155</name>
</gene>
<keyword evidence="2" id="KW-0813">Transport</keyword>
<evidence type="ECO:0000256" key="2">
    <source>
        <dbReference type="ARBA" id="ARBA00022448"/>
    </source>
</evidence>
<dbReference type="Gene3D" id="1.20.1250.20">
    <property type="entry name" value="MFS general substrate transporter like domains"/>
    <property type="match status" value="1"/>
</dbReference>
<dbReference type="AlphaFoldDB" id="A0A0J1IQ66"/>
<dbReference type="GO" id="GO:0005886">
    <property type="term" value="C:plasma membrane"/>
    <property type="evidence" value="ECO:0007669"/>
    <property type="project" value="UniProtKB-SubCell"/>
</dbReference>
<feature type="transmembrane region" description="Helical" evidence="7">
    <location>
        <begin position="43"/>
        <end position="65"/>
    </location>
</feature>
<dbReference type="PATRIC" id="fig|1397.4.peg.2121"/>
<evidence type="ECO:0000256" key="6">
    <source>
        <dbReference type="ARBA" id="ARBA00023136"/>
    </source>
</evidence>
<keyword evidence="10" id="KW-1185">Reference proteome</keyword>
<feature type="transmembrane region" description="Helical" evidence="7">
    <location>
        <begin position="263"/>
        <end position="285"/>
    </location>
</feature>
<feature type="transmembrane region" description="Helical" evidence="7">
    <location>
        <begin position="320"/>
        <end position="342"/>
    </location>
</feature>
<reference evidence="9 10" key="1">
    <citation type="submission" date="2015-05" db="EMBL/GenBank/DDBJ databases">
        <title>Whole genome sequence and identification of bacterial endophytes from Costus igneus.</title>
        <authorList>
            <person name="Lee Y.P."/>
            <person name="Gan H.M."/>
            <person name="Eng W."/>
            <person name="Wheatley M.S."/>
            <person name="Caraballo A."/>
            <person name="Polter S."/>
            <person name="Savka M.A."/>
            <person name="Hudson A.O."/>
        </authorList>
    </citation>
    <scope>NUCLEOTIDE SEQUENCE [LARGE SCALE GENOMIC DNA]</scope>
    <source>
        <strain evidence="9 10">RIT379</strain>
    </source>
</reference>
<evidence type="ECO:0000256" key="1">
    <source>
        <dbReference type="ARBA" id="ARBA00004651"/>
    </source>
</evidence>
<comment type="caution">
    <text evidence="9">The sequence shown here is derived from an EMBL/GenBank/DDBJ whole genome shotgun (WGS) entry which is preliminary data.</text>
</comment>
<feature type="transmembrane region" description="Helical" evidence="7">
    <location>
        <begin position="103"/>
        <end position="125"/>
    </location>
</feature>
<feature type="transmembrane region" description="Helical" evidence="7">
    <location>
        <begin position="297"/>
        <end position="314"/>
    </location>
</feature>
<dbReference type="PANTHER" id="PTHR23517:SF3">
    <property type="entry name" value="INTEGRAL MEMBRANE TRANSPORT PROTEIN"/>
    <property type="match status" value="1"/>
</dbReference>
<keyword evidence="3" id="KW-1003">Cell membrane</keyword>
<keyword evidence="5 7" id="KW-1133">Transmembrane helix</keyword>
<dbReference type="InterPro" id="IPR050171">
    <property type="entry name" value="MFS_Transporters"/>
</dbReference>
<dbReference type="PROSITE" id="PS50850">
    <property type="entry name" value="MFS"/>
    <property type="match status" value="1"/>
</dbReference>
<evidence type="ECO:0000313" key="9">
    <source>
        <dbReference type="EMBL" id="KLV28083.1"/>
    </source>
</evidence>
<name>A0A0J1IQ66_NIACI</name>
<dbReference type="Proteomes" id="UP000036045">
    <property type="component" value="Unassembled WGS sequence"/>
</dbReference>
<evidence type="ECO:0000256" key="5">
    <source>
        <dbReference type="ARBA" id="ARBA00022989"/>
    </source>
</evidence>
<feature type="transmembrane region" description="Helical" evidence="7">
    <location>
        <begin position="166"/>
        <end position="187"/>
    </location>
</feature>
<feature type="transmembrane region" description="Helical" evidence="7">
    <location>
        <begin position="220"/>
        <end position="243"/>
    </location>
</feature>
<feature type="transmembrane region" description="Helical" evidence="7">
    <location>
        <begin position="16"/>
        <end position="37"/>
    </location>
</feature>
<feature type="transmembrane region" description="Helical" evidence="7">
    <location>
        <begin position="381"/>
        <end position="403"/>
    </location>
</feature>
<dbReference type="InterPro" id="IPR036259">
    <property type="entry name" value="MFS_trans_sf"/>
</dbReference>
<evidence type="ECO:0000256" key="4">
    <source>
        <dbReference type="ARBA" id="ARBA00022692"/>
    </source>
</evidence>
<dbReference type="GO" id="GO:0022857">
    <property type="term" value="F:transmembrane transporter activity"/>
    <property type="evidence" value="ECO:0007669"/>
    <property type="project" value="InterPro"/>
</dbReference>
<dbReference type="EMBL" id="LDPH01000002">
    <property type="protein sequence ID" value="KLV28083.1"/>
    <property type="molecule type" value="Genomic_DNA"/>
</dbReference>
<accession>A0A0J1IQ66</accession>
<organism evidence="9 10">
    <name type="scientific">Niallia circulans</name>
    <name type="common">Bacillus circulans</name>
    <dbReference type="NCBI Taxonomy" id="1397"/>
    <lineage>
        <taxon>Bacteria</taxon>
        <taxon>Bacillati</taxon>
        <taxon>Bacillota</taxon>
        <taxon>Bacilli</taxon>
        <taxon>Bacillales</taxon>
        <taxon>Bacillaceae</taxon>
        <taxon>Niallia</taxon>
    </lineage>
</organism>
<keyword evidence="6 7" id="KW-0472">Membrane</keyword>
<proteinExistence type="predicted"/>
<comment type="subcellular location">
    <subcellularLocation>
        <location evidence="1">Cell membrane</location>
        <topology evidence="1">Multi-pass membrane protein</topology>
    </subcellularLocation>
</comment>
<keyword evidence="4 7" id="KW-0812">Transmembrane</keyword>
<sequence>MKTFSQLHISLRIRMYLQFVTSLTSSAIIPYISVYFSSLIGSTLTGVIVIIVILSGIVGALIGGYLADRIGRRKMMIIAEAGIGITYLFIAVFNSPWINLPYISAGLFMINLFFNGMFFPASTAMIHDLVLAEQRKFVFTAMYWLANLATALGTITGAFFFIDYHFYFFLLVGIVSLGSSLVTYLFIKESLMKNKFLRSDNKSKFTIWSNYLHVWKDRTFMIYLLSCFLIFSLESHLTNYIAIHLRDTMQDTNLFGILPVNGINMVGILHAENTILVVFCVGIVTWMMKKISDNKQYFIGMCLFVVSYCILTYISSPLWLIMMMLFISIGELMYVPINQSILADLVNENYRSSYLALNGLIGQGQMIVAGLAITISTQISALTMSLGLFSFGILGLLLMGYVVKKETNSKKQMNITQTV</sequence>
<dbReference type="Pfam" id="PF07690">
    <property type="entry name" value="MFS_1"/>
    <property type="match status" value="1"/>
</dbReference>
<feature type="transmembrane region" description="Helical" evidence="7">
    <location>
        <begin position="137"/>
        <end position="160"/>
    </location>
</feature>
<dbReference type="PROSITE" id="PS00216">
    <property type="entry name" value="SUGAR_TRANSPORT_1"/>
    <property type="match status" value="1"/>
</dbReference>
<evidence type="ECO:0000259" key="8">
    <source>
        <dbReference type="PROSITE" id="PS50850"/>
    </source>
</evidence>
<feature type="transmembrane region" description="Helical" evidence="7">
    <location>
        <begin position="77"/>
        <end position="97"/>
    </location>
</feature>
<dbReference type="OrthoDB" id="9793283at2"/>
<evidence type="ECO:0000313" key="10">
    <source>
        <dbReference type="Proteomes" id="UP000036045"/>
    </source>
</evidence>
<dbReference type="SUPFAM" id="SSF103473">
    <property type="entry name" value="MFS general substrate transporter"/>
    <property type="match status" value="1"/>
</dbReference>
<evidence type="ECO:0000256" key="7">
    <source>
        <dbReference type="SAM" id="Phobius"/>
    </source>
</evidence>
<dbReference type="PANTHER" id="PTHR23517">
    <property type="entry name" value="RESISTANCE PROTEIN MDTM, PUTATIVE-RELATED-RELATED"/>
    <property type="match status" value="1"/>
</dbReference>
<protein>
    <recommendedName>
        <fullName evidence="8">Major facilitator superfamily (MFS) profile domain-containing protein</fullName>
    </recommendedName>
</protein>
<dbReference type="InterPro" id="IPR005829">
    <property type="entry name" value="Sugar_transporter_CS"/>
</dbReference>
<dbReference type="RefSeq" id="WP_047940636.1">
    <property type="nucleotide sequence ID" value="NZ_LDPH01000002.1"/>
</dbReference>
<dbReference type="InterPro" id="IPR011701">
    <property type="entry name" value="MFS"/>
</dbReference>
<feature type="domain" description="Major facilitator superfamily (MFS) profile" evidence="8">
    <location>
        <begin position="1"/>
        <end position="407"/>
    </location>
</feature>
<feature type="transmembrane region" description="Helical" evidence="7">
    <location>
        <begin position="354"/>
        <end position="375"/>
    </location>
</feature>